<reference evidence="10 11" key="1">
    <citation type="submission" date="2020-08" db="EMBL/GenBank/DDBJ databases">
        <title>Plant Genome Project.</title>
        <authorList>
            <person name="Zhang R.-G."/>
        </authorList>
    </citation>
    <scope>NUCLEOTIDE SEQUENCE [LARGE SCALE GENOMIC DNA]</scope>
    <source>
        <tissue evidence="10">Rhizome</tissue>
    </source>
</reference>
<evidence type="ECO:0000259" key="9">
    <source>
        <dbReference type="Pfam" id="PF05008"/>
    </source>
</evidence>
<keyword evidence="7" id="KW-0040">ANK repeat</keyword>
<accession>A0A8J5H8J1</accession>
<dbReference type="PROSITE" id="PS50088">
    <property type="entry name" value="ANK_REPEAT"/>
    <property type="match status" value="1"/>
</dbReference>
<dbReference type="SUPFAM" id="SSF47661">
    <property type="entry name" value="t-snare proteins"/>
    <property type="match status" value="1"/>
</dbReference>
<feature type="domain" description="Vesicle transport v-SNARE N-terminal" evidence="9">
    <location>
        <begin position="27"/>
        <end position="66"/>
    </location>
</feature>
<dbReference type="InterPro" id="IPR038407">
    <property type="entry name" value="v-SNARE_N_sf"/>
</dbReference>
<dbReference type="GO" id="GO:0006886">
    <property type="term" value="P:intracellular protein transport"/>
    <property type="evidence" value="ECO:0007669"/>
    <property type="project" value="InterPro"/>
</dbReference>
<evidence type="ECO:0000256" key="4">
    <source>
        <dbReference type="ARBA" id="ARBA00022801"/>
    </source>
</evidence>
<feature type="transmembrane region" description="Helical" evidence="8">
    <location>
        <begin position="262"/>
        <end position="281"/>
    </location>
</feature>
<evidence type="ECO:0000313" key="11">
    <source>
        <dbReference type="Proteomes" id="UP000734854"/>
    </source>
</evidence>
<evidence type="ECO:0000256" key="3">
    <source>
        <dbReference type="ARBA" id="ARBA00022798"/>
    </source>
</evidence>
<keyword evidence="3" id="KW-0319">Glycerol metabolism</keyword>
<name>A0A8J5H8J1_ZINOF</name>
<gene>
    <name evidence="10" type="ORF">ZIOFF_012928</name>
</gene>
<evidence type="ECO:0000313" key="10">
    <source>
        <dbReference type="EMBL" id="KAG6523075.1"/>
    </source>
</evidence>
<dbReference type="Pfam" id="PF05008">
    <property type="entry name" value="V-SNARE"/>
    <property type="match status" value="1"/>
</dbReference>
<keyword evidence="4" id="KW-0378">Hydrolase</keyword>
<dbReference type="GO" id="GO:0016020">
    <property type="term" value="C:membrane"/>
    <property type="evidence" value="ECO:0007669"/>
    <property type="project" value="InterPro"/>
</dbReference>
<evidence type="ECO:0000256" key="6">
    <source>
        <dbReference type="ARBA" id="ARBA00047512"/>
    </source>
</evidence>
<dbReference type="Gene3D" id="1.25.40.20">
    <property type="entry name" value="Ankyrin repeat-containing domain"/>
    <property type="match status" value="1"/>
</dbReference>
<dbReference type="GO" id="GO:0006071">
    <property type="term" value="P:glycerol metabolic process"/>
    <property type="evidence" value="ECO:0007669"/>
    <property type="project" value="UniProtKB-KW"/>
</dbReference>
<dbReference type="InterPro" id="IPR007705">
    <property type="entry name" value="Vesicle_trsprt_v-SNARE_N"/>
</dbReference>
<dbReference type="Proteomes" id="UP000734854">
    <property type="component" value="Unassembled WGS sequence"/>
</dbReference>
<comment type="caution">
    <text evidence="10">The sequence shown here is derived from an EMBL/GenBank/DDBJ whole genome shotgun (WGS) entry which is preliminary data.</text>
</comment>
<evidence type="ECO:0000256" key="8">
    <source>
        <dbReference type="SAM" id="Phobius"/>
    </source>
</evidence>
<comment type="similarity">
    <text evidence="1">Belongs to the VTI1 family.</text>
</comment>
<dbReference type="InterPro" id="IPR002110">
    <property type="entry name" value="Ankyrin_rpt"/>
</dbReference>
<evidence type="ECO:0000256" key="1">
    <source>
        <dbReference type="ARBA" id="ARBA00006108"/>
    </source>
</evidence>
<evidence type="ECO:0000256" key="7">
    <source>
        <dbReference type="PROSITE-ProRule" id="PRU00023"/>
    </source>
</evidence>
<dbReference type="PANTHER" id="PTHR43620:SF44">
    <property type="entry name" value="GLYCEROPHOSPHODIESTER PHOSPHODIESTERASE GDPDL6-RELATED"/>
    <property type="match status" value="1"/>
</dbReference>
<protein>
    <recommendedName>
        <fullName evidence="2">glycerophosphodiester phosphodiesterase</fullName>
        <ecNumber evidence="2">3.1.4.46</ecNumber>
    </recommendedName>
</protein>
<dbReference type="AlphaFoldDB" id="A0A8J5H8J1"/>
<dbReference type="Pfam" id="PF13637">
    <property type="entry name" value="Ank_4"/>
    <property type="match status" value="1"/>
</dbReference>
<keyword evidence="8" id="KW-0812">Transmembrane</keyword>
<dbReference type="PANTHER" id="PTHR43620">
    <property type="entry name" value="GLYCEROPHOSPHORYL DIESTER PHOSPHODIESTERASE"/>
    <property type="match status" value="1"/>
</dbReference>
<feature type="repeat" description="ANK" evidence="7">
    <location>
        <begin position="101"/>
        <end position="123"/>
    </location>
</feature>
<keyword evidence="8" id="KW-0472">Membrane</keyword>
<sequence length="312" mass="35362">MSEVFHGYEPQYCEISVSPSRLCIISIRKMEIEARSLQPSIKAGLSTMLREYKSDINNLKSELKRITNPNPNQAAREELLEFKNEALLGKDPHLARRTDKKGQTALHMAVKGTNCEVVKALLNTDYLDSKKGLGILDVVSSALSNANFDKQPNKQVFIQSNDIQVLFAFKQIPGYTCVLTIEETISDAQKPTNEYLAITFDYFSDPIVEIVTLFCFECYVGSRLQKKRKAHSSDGRKIPTIDDIEKRCNTTISLLLTIFATFRYWVLALFSFLHLLSLIPAKMNPPSGGMRLNGRFFLKLQNPNYGSFTPFR</sequence>
<dbReference type="SUPFAM" id="SSF48403">
    <property type="entry name" value="Ankyrin repeat"/>
    <property type="match status" value="1"/>
</dbReference>
<keyword evidence="11" id="KW-1185">Reference proteome</keyword>
<comment type="catalytic activity">
    <reaction evidence="6">
        <text>a sn-glycero-3-phosphodiester + H2O = an alcohol + sn-glycerol 3-phosphate + H(+)</text>
        <dbReference type="Rhea" id="RHEA:12969"/>
        <dbReference type="ChEBI" id="CHEBI:15377"/>
        <dbReference type="ChEBI" id="CHEBI:15378"/>
        <dbReference type="ChEBI" id="CHEBI:30879"/>
        <dbReference type="ChEBI" id="CHEBI:57597"/>
        <dbReference type="ChEBI" id="CHEBI:83408"/>
        <dbReference type="EC" id="3.1.4.46"/>
    </reaction>
</comment>
<dbReference type="PROSITE" id="PS50297">
    <property type="entry name" value="ANK_REP_REGION"/>
    <property type="match status" value="1"/>
</dbReference>
<dbReference type="Gene3D" id="1.20.58.400">
    <property type="entry name" value="t-snare proteins"/>
    <property type="match status" value="1"/>
</dbReference>
<evidence type="ECO:0000256" key="2">
    <source>
        <dbReference type="ARBA" id="ARBA00012247"/>
    </source>
</evidence>
<keyword evidence="5" id="KW-0813">Transport</keyword>
<dbReference type="InterPro" id="IPR010989">
    <property type="entry name" value="SNARE"/>
</dbReference>
<keyword evidence="8" id="KW-1133">Transmembrane helix</keyword>
<dbReference type="GO" id="GO:0016192">
    <property type="term" value="P:vesicle-mediated transport"/>
    <property type="evidence" value="ECO:0007669"/>
    <property type="project" value="InterPro"/>
</dbReference>
<organism evidence="10 11">
    <name type="scientific">Zingiber officinale</name>
    <name type="common">Ginger</name>
    <name type="synonym">Amomum zingiber</name>
    <dbReference type="NCBI Taxonomy" id="94328"/>
    <lineage>
        <taxon>Eukaryota</taxon>
        <taxon>Viridiplantae</taxon>
        <taxon>Streptophyta</taxon>
        <taxon>Embryophyta</taxon>
        <taxon>Tracheophyta</taxon>
        <taxon>Spermatophyta</taxon>
        <taxon>Magnoliopsida</taxon>
        <taxon>Liliopsida</taxon>
        <taxon>Zingiberales</taxon>
        <taxon>Zingiberaceae</taxon>
        <taxon>Zingiber</taxon>
    </lineage>
</organism>
<dbReference type="EC" id="3.1.4.46" evidence="2"/>
<dbReference type="InterPro" id="IPR036770">
    <property type="entry name" value="Ankyrin_rpt-contain_sf"/>
</dbReference>
<dbReference type="EMBL" id="JACMSC010000004">
    <property type="protein sequence ID" value="KAG6523075.1"/>
    <property type="molecule type" value="Genomic_DNA"/>
</dbReference>
<keyword evidence="5" id="KW-0653">Protein transport</keyword>
<dbReference type="GO" id="GO:0008889">
    <property type="term" value="F:glycerophosphodiester phosphodiesterase activity"/>
    <property type="evidence" value="ECO:0007669"/>
    <property type="project" value="UniProtKB-EC"/>
</dbReference>
<evidence type="ECO:0000256" key="5">
    <source>
        <dbReference type="ARBA" id="ARBA00022927"/>
    </source>
</evidence>
<proteinExistence type="inferred from homology"/>